<reference evidence="2" key="1">
    <citation type="submission" date="2020-12" db="EMBL/GenBank/DDBJ databases">
        <title>Hymenobacter sp.</title>
        <authorList>
            <person name="Kim M.K."/>
        </authorList>
    </citation>
    <scope>NUCLEOTIDE SEQUENCE [LARGE SCALE GENOMIC DNA]</scope>
    <source>
        <strain evidence="2">BT325</strain>
    </source>
</reference>
<organism evidence="1 2">
    <name type="scientific">Microvirga splendida</name>
    <dbReference type="NCBI Taxonomy" id="2795727"/>
    <lineage>
        <taxon>Bacteria</taxon>
        <taxon>Pseudomonadati</taxon>
        <taxon>Pseudomonadota</taxon>
        <taxon>Alphaproteobacteria</taxon>
        <taxon>Hyphomicrobiales</taxon>
        <taxon>Methylobacteriaceae</taxon>
        <taxon>Microvirga</taxon>
    </lineage>
</organism>
<name>A0ABS0Y3L3_9HYPH</name>
<dbReference type="EMBL" id="JAELXT010000017">
    <property type="protein sequence ID" value="MBJ6126895.1"/>
    <property type="molecule type" value="Genomic_DNA"/>
</dbReference>
<evidence type="ECO:0000313" key="1">
    <source>
        <dbReference type="EMBL" id="MBJ6126895.1"/>
    </source>
</evidence>
<evidence type="ECO:0000313" key="2">
    <source>
        <dbReference type="Proteomes" id="UP000620670"/>
    </source>
</evidence>
<comment type="caution">
    <text evidence="1">The sequence shown here is derived from an EMBL/GenBank/DDBJ whole genome shotgun (WGS) entry which is preliminary data.</text>
</comment>
<proteinExistence type="predicted"/>
<accession>A0ABS0Y3L3</accession>
<protein>
    <submittedName>
        <fullName evidence="1">Uncharacterized protein</fullName>
    </submittedName>
</protein>
<keyword evidence="2" id="KW-1185">Reference proteome</keyword>
<dbReference type="Proteomes" id="UP000620670">
    <property type="component" value="Unassembled WGS sequence"/>
</dbReference>
<sequence>MSEEADKLRYLAKSGHEGGTLLLGAADRLDRMEVSSAAMVQLLKRLEWSSFTQGQGSGYMSSGGDGPWIPTCPICRNVHPEKGKGDFIAKALGHKQDCELLKFLETGDKS</sequence>
<gene>
    <name evidence="1" type="ORF">JAO75_15920</name>
</gene>
<dbReference type="RefSeq" id="WP_199050116.1">
    <property type="nucleotide sequence ID" value="NZ_JAELXT010000017.1"/>
</dbReference>